<evidence type="ECO:0000256" key="1">
    <source>
        <dbReference type="SAM" id="MobiDB-lite"/>
    </source>
</evidence>
<comment type="caution">
    <text evidence="2">The sequence shown here is derived from an EMBL/GenBank/DDBJ whole genome shotgun (WGS) entry which is preliminary data.</text>
</comment>
<reference evidence="2 3" key="1">
    <citation type="submission" date="2021-06" db="EMBL/GenBank/DDBJ databases">
        <title>A haploid diamondback moth (Plutella xylostella L.) genome assembly resolves 31 chromosomes and identifies a diamide resistance mutation.</title>
        <authorList>
            <person name="Ward C.M."/>
            <person name="Perry K.D."/>
            <person name="Baker G."/>
            <person name="Powis K."/>
            <person name="Heckel D.G."/>
            <person name="Baxter S.W."/>
        </authorList>
    </citation>
    <scope>NUCLEOTIDE SEQUENCE [LARGE SCALE GENOMIC DNA]</scope>
    <source>
        <strain evidence="2 3">LV</strain>
        <tissue evidence="2">Single pupa</tissue>
    </source>
</reference>
<organism evidence="2 3">
    <name type="scientific">Plutella xylostella</name>
    <name type="common">Diamondback moth</name>
    <name type="synonym">Plutella maculipennis</name>
    <dbReference type="NCBI Taxonomy" id="51655"/>
    <lineage>
        <taxon>Eukaryota</taxon>
        <taxon>Metazoa</taxon>
        <taxon>Ecdysozoa</taxon>
        <taxon>Arthropoda</taxon>
        <taxon>Hexapoda</taxon>
        <taxon>Insecta</taxon>
        <taxon>Pterygota</taxon>
        <taxon>Neoptera</taxon>
        <taxon>Endopterygota</taxon>
        <taxon>Lepidoptera</taxon>
        <taxon>Glossata</taxon>
        <taxon>Ditrysia</taxon>
        <taxon>Yponomeutoidea</taxon>
        <taxon>Plutellidae</taxon>
        <taxon>Plutella</taxon>
    </lineage>
</organism>
<gene>
    <name evidence="2" type="ORF">JYU34_012328</name>
</gene>
<sequence>MIIVYIDIILLVILLVLSLSTCAYCCLRVHRLRQSGQLTILLRPTKVIFSNKKENDGNDELRTVVAYRNPFTGDYCVHKHREPRGYENEMARCGPRGESETARCDTESADSGLSDEYEPLNVVPQKIIEPTQPAPPGTAADKNRVNKTWNWTYKEYQI</sequence>
<dbReference type="Proteomes" id="UP000823941">
    <property type="component" value="Chromosome 16"/>
</dbReference>
<feature type="region of interest" description="Disordered" evidence="1">
    <location>
        <begin position="97"/>
        <end position="116"/>
    </location>
</feature>
<evidence type="ECO:0000313" key="2">
    <source>
        <dbReference type="EMBL" id="KAG7303756.1"/>
    </source>
</evidence>
<keyword evidence="3" id="KW-1185">Reference proteome</keyword>
<accession>A0ABQ7QEV5</accession>
<evidence type="ECO:0000313" key="3">
    <source>
        <dbReference type="Proteomes" id="UP000823941"/>
    </source>
</evidence>
<feature type="compositionally biased region" description="Basic and acidic residues" evidence="1">
    <location>
        <begin position="97"/>
        <end position="106"/>
    </location>
</feature>
<protein>
    <submittedName>
        <fullName evidence="2">Uncharacterized protein</fullName>
    </submittedName>
</protein>
<name>A0ABQ7QEV5_PLUXY</name>
<dbReference type="EMBL" id="JAHIBW010000016">
    <property type="protein sequence ID" value="KAG7303756.1"/>
    <property type="molecule type" value="Genomic_DNA"/>
</dbReference>
<proteinExistence type="predicted"/>